<dbReference type="Pfam" id="PF02009">
    <property type="entry name" value="RIFIN"/>
    <property type="match status" value="1"/>
</dbReference>
<dbReference type="InterPro" id="IPR006373">
    <property type="entry name" value="VSA_Rifin"/>
</dbReference>
<organism evidence="3 4">
    <name type="scientific">Plasmodium reichenowi</name>
    <dbReference type="NCBI Taxonomy" id="5854"/>
    <lineage>
        <taxon>Eukaryota</taxon>
        <taxon>Sar</taxon>
        <taxon>Alveolata</taxon>
        <taxon>Apicomplexa</taxon>
        <taxon>Aconoidasida</taxon>
        <taxon>Haemosporida</taxon>
        <taxon>Plasmodiidae</taxon>
        <taxon>Plasmodium</taxon>
        <taxon>Plasmodium (Laverania)</taxon>
    </lineage>
</organism>
<protein>
    <submittedName>
        <fullName evidence="3">Rifin</fullName>
    </submittedName>
</protein>
<dbReference type="PhylomeDB" id="A0A060RMH5"/>
<dbReference type="Proteomes" id="UP000027581">
    <property type="component" value="Unassembled WGS sequence"/>
</dbReference>
<dbReference type="VEuPathDB" id="PlasmoDB:PRCDC_0058700"/>
<evidence type="ECO:0000313" key="3">
    <source>
        <dbReference type="EMBL" id="CDO61956.1"/>
    </source>
</evidence>
<evidence type="ECO:0000256" key="2">
    <source>
        <dbReference type="SAM" id="SignalP"/>
    </source>
</evidence>
<name>A0A060RMH5_PLARE</name>
<feature type="coiled-coil region" evidence="1">
    <location>
        <begin position="68"/>
        <end position="95"/>
    </location>
</feature>
<dbReference type="InterPro" id="IPR011992">
    <property type="entry name" value="EF-hand-dom_pair"/>
</dbReference>
<reference evidence="3" key="1">
    <citation type="submission" date="2014-01" db="EMBL/GenBank/DDBJ databases">
        <authorList>
            <person name="Aslett M."/>
        </authorList>
    </citation>
    <scope>NUCLEOTIDE SEQUENCE</scope>
    <source>
        <strain evidence="3">CDC</strain>
    </source>
</reference>
<accession>A0A060RMH5</accession>
<dbReference type="SUPFAM" id="SSF47473">
    <property type="entry name" value="EF-hand"/>
    <property type="match status" value="1"/>
</dbReference>
<feature type="signal peptide" evidence="2">
    <location>
        <begin position="1"/>
        <end position="21"/>
    </location>
</feature>
<evidence type="ECO:0000256" key="1">
    <source>
        <dbReference type="SAM" id="Coils"/>
    </source>
</evidence>
<dbReference type="AlphaFoldDB" id="A0A060RMH5"/>
<feature type="chain" id="PRO_5001586621" evidence="2">
    <location>
        <begin position="22"/>
        <end position="130"/>
    </location>
</feature>
<proteinExistence type="predicted"/>
<dbReference type="NCBIfam" id="TIGR01477">
    <property type="entry name" value="RIFIN"/>
    <property type="match status" value="1"/>
</dbReference>
<feature type="non-terminal residue" evidence="3">
    <location>
        <position position="130"/>
    </location>
</feature>
<keyword evidence="1" id="KW-0175">Coiled coil</keyword>
<reference evidence="3" key="2">
    <citation type="submission" date="2014-05" db="EMBL/GenBank/DDBJ databases">
        <title>The genome sequences of chimpanzee malaria parasites reveal the path to human adaptation.</title>
        <authorList>
            <person name="Otto T.D."/>
            <person name="Rayner J.C."/>
            <person name="Boehme U."/>
            <person name="Pain A."/>
            <person name="Spottiswoode N."/>
            <person name="Sanders M."/>
            <person name="Quail M."/>
            <person name="Ollomo B."/>
            <person name="Renaud F."/>
            <person name="Thomas A.W."/>
            <person name="Prugnolle F."/>
            <person name="Conway D.J."/>
            <person name="Newbold C."/>
            <person name="Berriman M."/>
        </authorList>
    </citation>
    <scope>NUCLEOTIDE SEQUENCE [LARGE SCALE GENOMIC DNA]</scope>
    <source>
        <strain evidence="3">CDC</strain>
    </source>
</reference>
<sequence length="130" mass="15431">MKVHCINILFFALPLNILVNDQSNYKIPKRTSNSQLTKSHRYLCECELYAAANYDNDPQMKRVMQQFGDRTTQRFKEYEERMKTARQKCKEKCDKEIQKIILKDKLEKELTEKLFTLQTDISTDDIPTCV</sequence>
<gene>
    <name evidence="3" type="primary">RIF</name>
    <name evidence="3" type="ORF">PRCDC_0058700</name>
</gene>
<dbReference type="EMBL" id="HG810633">
    <property type="protein sequence ID" value="CDO61956.1"/>
    <property type="molecule type" value="Genomic_DNA"/>
</dbReference>
<keyword evidence="4" id="KW-1185">Reference proteome</keyword>
<keyword evidence="2" id="KW-0732">Signal</keyword>
<evidence type="ECO:0000313" key="4">
    <source>
        <dbReference type="Proteomes" id="UP000027581"/>
    </source>
</evidence>